<evidence type="ECO:0000313" key="1">
    <source>
        <dbReference type="EMBL" id="HJC39656.1"/>
    </source>
</evidence>
<evidence type="ECO:0000313" key="2">
    <source>
        <dbReference type="Proteomes" id="UP000823894"/>
    </source>
</evidence>
<reference evidence="1" key="1">
    <citation type="journal article" date="2021" name="PeerJ">
        <title>Extensive microbial diversity within the chicken gut microbiome revealed by metagenomics and culture.</title>
        <authorList>
            <person name="Gilroy R."/>
            <person name="Ravi A."/>
            <person name="Getino M."/>
            <person name="Pursley I."/>
            <person name="Horton D.L."/>
            <person name="Alikhan N.F."/>
            <person name="Baker D."/>
            <person name="Gharbi K."/>
            <person name="Hall N."/>
            <person name="Watson M."/>
            <person name="Adriaenssens E.M."/>
            <person name="Foster-Nyarko E."/>
            <person name="Jarju S."/>
            <person name="Secka A."/>
            <person name="Antonio M."/>
            <person name="Oren A."/>
            <person name="Chaudhuri R.R."/>
            <person name="La Ragione R."/>
            <person name="Hildebrand F."/>
            <person name="Pallen M.J."/>
        </authorList>
    </citation>
    <scope>NUCLEOTIDE SEQUENCE</scope>
    <source>
        <strain evidence="1">ChiGjej1B1-1692</strain>
    </source>
</reference>
<reference evidence="1" key="2">
    <citation type="submission" date="2021-04" db="EMBL/GenBank/DDBJ databases">
        <authorList>
            <person name="Gilroy R."/>
        </authorList>
    </citation>
    <scope>NUCLEOTIDE SEQUENCE</scope>
    <source>
        <strain evidence="1">ChiGjej1B1-1692</strain>
    </source>
</reference>
<accession>A0A9D2NY23</accession>
<proteinExistence type="predicted"/>
<dbReference type="AlphaFoldDB" id="A0A9D2NY23"/>
<dbReference type="Proteomes" id="UP000823894">
    <property type="component" value="Unassembled WGS sequence"/>
</dbReference>
<sequence>MDRMQGNHKERELFYIGKTIDTFCPALDQLMEYERLPKISSADCVSLRAFGFCADGSAKEWFRPWIDTESAVRNLGDAAGLSFSAAPVCRESDGTELPEAFVFGPAKSGIAAPAVSDRYYRGGGRYLFARRREKEYEVFDPWGFPGLWMTQEELLSLADHQSDCCIICLREEGCHRSRISRELSCETVLRRGVEYHNEIRDLEAQSIAGAARRYAGAQSERIALRYGILNMIQMLDKVFLLAAKCGRQDIKTEYDERKQQLFRIAESGNIGELPGILTCIWRSLENDGR</sequence>
<dbReference type="EMBL" id="DWWK01000189">
    <property type="protein sequence ID" value="HJC39656.1"/>
    <property type="molecule type" value="Genomic_DNA"/>
</dbReference>
<comment type="caution">
    <text evidence="1">The sequence shown here is derived from an EMBL/GenBank/DDBJ whole genome shotgun (WGS) entry which is preliminary data.</text>
</comment>
<gene>
    <name evidence="1" type="ORF">H9757_11445</name>
</gene>
<organism evidence="1 2">
    <name type="scientific">Candidatus Mediterraneibacter faecigallinarum</name>
    <dbReference type="NCBI Taxonomy" id="2838669"/>
    <lineage>
        <taxon>Bacteria</taxon>
        <taxon>Bacillati</taxon>
        <taxon>Bacillota</taxon>
        <taxon>Clostridia</taxon>
        <taxon>Lachnospirales</taxon>
        <taxon>Lachnospiraceae</taxon>
        <taxon>Mediterraneibacter</taxon>
    </lineage>
</organism>
<protein>
    <submittedName>
        <fullName evidence="1">Uncharacterized protein</fullName>
    </submittedName>
</protein>
<name>A0A9D2NY23_9FIRM</name>